<evidence type="ECO:0000259" key="2">
    <source>
        <dbReference type="SMART" id="SM00382"/>
    </source>
</evidence>
<dbReference type="PANTHER" id="PTHR30486">
    <property type="entry name" value="TWITCHING MOTILITY PROTEIN PILT"/>
    <property type="match status" value="1"/>
</dbReference>
<evidence type="ECO:0000256" key="1">
    <source>
        <dbReference type="ARBA" id="ARBA00006611"/>
    </source>
</evidence>
<comment type="caution">
    <text evidence="3">The sequence shown here is derived from an EMBL/GenBank/DDBJ whole genome shotgun (WGS) entry which is preliminary data.</text>
</comment>
<dbReference type="GO" id="GO:0016887">
    <property type="term" value="F:ATP hydrolysis activity"/>
    <property type="evidence" value="ECO:0007669"/>
    <property type="project" value="InterPro"/>
</dbReference>
<dbReference type="GO" id="GO:0005524">
    <property type="term" value="F:ATP binding"/>
    <property type="evidence" value="ECO:0007669"/>
    <property type="project" value="InterPro"/>
</dbReference>
<dbReference type="NCBIfam" id="TIGR01420">
    <property type="entry name" value="pilT_fam"/>
    <property type="match status" value="1"/>
</dbReference>
<dbReference type="InterPro" id="IPR027417">
    <property type="entry name" value="P-loop_NTPase"/>
</dbReference>
<sequence>MDYRCQQVIFDPLFAQVFDEALRLEASDIQLKNESHPIFRIHGKLEKISYLPYFKDEELRKIIFQLLTPEQQKRMFVELGLDFGFTYENKSRCRANVYFNRGTIGIALRILPMNPYSWEELSLPDVIEKIRNLRQGLVLVTGPTGSGKSTTMAAMIDDFNTLKSLNIVTVEDPIEYVFTDKKSNIIQREIGLDVRSFPEALRYALREDPDLIFIGEMRDQETINSAFLAAETGHLVLSTLHTNNSYSTVDRIVNAFPADQQHFVRLRLSETLKVVISQTLLPAADRKGRVVACEVMVVTPHIKDLIAEARLDDMYSDIKNGQFNSMSTLNQSLFKLFQEGKIDRNTALSASYRPSELEQMLKGVYNSADAFEEITNSQRGGGIV</sequence>
<organism evidence="3">
    <name type="scientific">Thermodesulfobium narugense</name>
    <dbReference type="NCBI Taxonomy" id="184064"/>
    <lineage>
        <taxon>Bacteria</taxon>
        <taxon>Pseudomonadati</taxon>
        <taxon>Thermodesulfobiota</taxon>
        <taxon>Thermodesulfobiia</taxon>
        <taxon>Thermodesulfobiales</taxon>
        <taxon>Thermodesulfobiaceae</taxon>
        <taxon>Thermodesulfobium</taxon>
    </lineage>
</organism>
<name>A0A7C5PQH4_9BACT</name>
<dbReference type="EMBL" id="DRUY01000094">
    <property type="protein sequence ID" value="HHI65452.1"/>
    <property type="molecule type" value="Genomic_DNA"/>
</dbReference>
<dbReference type="Pfam" id="PF00437">
    <property type="entry name" value="T2SSE"/>
    <property type="match status" value="1"/>
</dbReference>
<dbReference type="InterPro" id="IPR001482">
    <property type="entry name" value="T2SS/T4SS_dom"/>
</dbReference>
<dbReference type="AlphaFoldDB" id="A0A7C5PQH4"/>
<dbReference type="InterPro" id="IPR003593">
    <property type="entry name" value="AAA+_ATPase"/>
</dbReference>
<dbReference type="SMART" id="SM00382">
    <property type="entry name" value="AAA"/>
    <property type="match status" value="1"/>
</dbReference>
<dbReference type="InterPro" id="IPR050921">
    <property type="entry name" value="T4SS_GSP_E_ATPase"/>
</dbReference>
<dbReference type="SUPFAM" id="SSF52540">
    <property type="entry name" value="P-loop containing nucleoside triphosphate hydrolases"/>
    <property type="match status" value="1"/>
</dbReference>
<protein>
    <submittedName>
        <fullName evidence="3">PilT/PilU family type 4a pilus ATPase</fullName>
    </submittedName>
</protein>
<reference evidence="3" key="1">
    <citation type="journal article" date="2020" name="mSystems">
        <title>Genome- and Community-Level Interaction Insights into Carbon Utilization and Element Cycling Functions of Hydrothermarchaeota in Hydrothermal Sediment.</title>
        <authorList>
            <person name="Zhou Z."/>
            <person name="Liu Y."/>
            <person name="Xu W."/>
            <person name="Pan J."/>
            <person name="Luo Z.H."/>
            <person name="Li M."/>
        </authorList>
    </citation>
    <scope>NUCLEOTIDE SEQUENCE [LARGE SCALE GENOMIC DNA]</scope>
    <source>
        <strain evidence="3">SpSt-1019</strain>
    </source>
</reference>
<dbReference type="Gene3D" id="3.30.450.90">
    <property type="match status" value="1"/>
</dbReference>
<gene>
    <name evidence="3" type="ORF">ENL70_02740</name>
</gene>
<comment type="similarity">
    <text evidence="1">Belongs to the GSP E family.</text>
</comment>
<proteinExistence type="inferred from homology"/>
<accession>A0A7C5PQH4</accession>
<dbReference type="InterPro" id="IPR006321">
    <property type="entry name" value="PilT/PilU"/>
</dbReference>
<evidence type="ECO:0000313" key="3">
    <source>
        <dbReference type="EMBL" id="HHI65452.1"/>
    </source>
</evidence>
<dbReference type="PANTHER" id="PTHR30486:SF16">
    <property type="entry name" value="TWITCHING MOTILITY PROTEIN PILT"/>
    <property type="match status" value="1"/>
</dbReference>
<dbReference type="Gene3D" id="3.40.50.300">
    <property type="entry name" value="P-loop containing nucleotide triphosphate hydrolases"/>
    <property type="match status" value="1"/>
</dbReference>
<dbReference type="CDD" id="cd01131">
    <property type="entry name" value="PilT"/>
    <property type="match status" value="1"/>
</dbReference>
<feature type="domain" description="AAA+ ATPase" evidence="2">
    <location>
        <begin position="134"/>
        <end position="268"/>
    </location>
</feature>